<keyword evidence="1" id="KW-0472">Membrane</keyword>
<comment type="caution">
    <text evidence="2">The sequence shown here is derived from an EMBL/GenBank/DDBJ whole genome shotgun (WGS) entry which is preliminary data.</text>
</comment>
<feature type="transmembrane region" description="Helical" evidence="1">
    <location>
        <begin position="87"/>
        <end position="104"/>
    </location>
</feature>
<keyword evidence="1" id="KW-1133">Transmembrane helix</keyword>
<keyword evidence="3" id="KW-1185">Reference proteome</keyword>
<sequence length="135" mass="14874">MSTFITSANIAATIGLAATMMGSIVTLKPELGIKMWHFDIAFSEDFKDPKSKNRSLILDELRLFAIREFFIGASLFAAAYFGNHKTLAAMCLLGVPVVTIDGIVQRRQAPKADWWVHFALAPVFAGLGVASWRQQ</sequence>
<dbReference type="EMBL" id="JEMN01001852">
    <property type="protein sequence ID" value="KXH25540.1"/>
    <property type="molecule type" value="Genomic_DNA"/>
</dbReference>
<feature type="transmembrane region" description="Helical" evidence="1">
    <location>
        <begin position="114"/>
        <end position="132"/>
    </location>
</feature>
<dbReference type="Pfam" id="PF14087">
    <property type="entry name" value="DUF4267"/>
    <property type="match status" value="1"/>
</dbReference>
<gene>
    <name evidence="2" type="ORF">CNYM01_00321</name>
</gene>
<evidence type="ECO:0000313" key="3">
    <source>
        <dbReference type="Proteomes" id="UP000070054"/>
    </source>
</evidence>
<dbReference type="InterPro" id="IPR025363">
    <property type="entry name" value="DUF4267"/>
</dbReference>
<dbReference type="OrthoDB" id="5216128at2759"/>
<proteinExistence type="predicted"/>
<accession>A0A135RPB7</accession>
<protein>
    <recommendedName>
        <fullName evidence="4">Integral membrane protein</fullName>
    </recommendedName>
</protein>
<dbReference type="AlphaFoldDB" id="A0A135RPB7"/>
<keyword evidence="1" id="KW-0812">Transmembrane</keyword>
<evidence type="ECO:0008006" key="4">
    <source>
        <dbReference type="Google" id="ProtNLM"/>
    </source>
</evidence>
<name>A0A135RPB7_9PEZI</name>
<feature type="transmembrane region" description="Helical" evidence="1">
    <location>
        <begin position="6"/>
        <end position="27"/>
    </location>
</feature>
<dbReference type="Proteomes" id="UP000070054">
    <property type="component" value="Unassembled WGS sequence"/>
</dbReference>
<organism evidence="2 3">
    <name type="scientific">Colletotrichum nymphaeae SA-01</name>
    <dbReference type="NCBI Taxonomy" id="1460502"/>
    <lineage>
        <taxon>Eukaryota</taxon>
        <taxon>Fungi</taxon>
        <taxon>Dikarya</taxon>
        <taxon>Ascomycota</taxon>
        <taxon>Pezizomycotina</taxon>
        <taxon>Sordariomycetes</taxon>
        <taxon>Hypocreomycetidae</taxon>
        <taxon>Glomerellales</taxon>
        <taxon>Glomerellaceae</taxon>
        <taxon>Colletotrichum</taxon>
        <taxon>Colletotrichum acutatum species complex</taxon>
    </lineage>
</organism>
<evidence type="ECO:0000313" key="2">
    <source>
        <dbReference type="EMBL" id="KXH25540.1"/>
    </source>
</evidence>
<evidence type="ECO:0000256" key="1">
    <source>
        <dbReference type="SAM" id="Phobius"/>
    </source>
</evidence>
<reference evidence="2 3" key="1">
    <citation type="submission" date="2014-02" db="EMBL/GenBank/DDBJ databases">
        <title>The genome sequence of Colletotrichum nymphaeae SA-01.</title>
        <authorList>
            <person name="Baroncelli R."/>
            <person name="Thon M.R."/>
        </authorList>
    </citation>
    <scope>NUCLEOTIDE SEQUENCE [LARGE SCALE GENOMIC DNA]</scope>
    <source>
        <strain evidence="2 3">SA-01</strain>
    </source>
</reference>
<feature type="transmembrane region" description="Helical" evidence="1">
    <location>
        <begin position="61"/>
        <end position="81"/>
    </location>
</feature>